<comment type="caution">
    <text evidence="1">The sequence shown here is derived from an EMBL/GenBank/DDBJ whole genome shotgun (WGS) entry which is preliminary data.</text>
</comment>
<reference evidence="1 2" key="2">
    <citation type="submission" date="2018-04" db="EMBL/GenBank/DDBJ databases">
        <title>Thauera lacus sp. nov., isolated from an saline lake in Inner Mongolia, China.</title>
        <authorList>
            <person name="Liang Q.-Y."/>
        </authorList>
    </citation>
    <scope>NUCLEOTIDE SEQUENCE [LARGE SCALE GENOMIC DNA]</scope>
    <source>
        <strain evidence="1 2">D20</strain>
    </source>
</reference>
<accession>A0A2T4IEZ9</accession>
<protein>
    <submittedName>
        <fullName evidence="1">Uncharacterized protein</fullName>
    </submittedName>
</protein>
<dbReference type="EMBL" id="PZKC01000007">
    <property type="protein sequence ID" value="PTD96360.1"/>
    <property type="molecule type" value="Genomic_DNA"/>
</dbReference>
<dbReference type="OrthoDB" id="13547at2"/>
<dbReference type="SUPFAM" id="SSF81593">
    <property type="entry name" value="Nucleotidyltransferase substrate binding subunit/domain"/>
    <property type="match status" value="1"/>
</dbReference>
<evidence type="ECO:0000313" key="1">
    <source>
        <dbReference type="EMBL" id="PTD96360.1"/>
    </source>
</evidence>
<sequence>MLRLQDAWRQACRHVHHMLHALRAVQPALLEFLQEPYSTRPMLDKLHRLEQLGYLGSVEDWQVLREVRNRFTHDYPDGAERNAASLNVATSAAVDLHACLARVGQQLAVDQPGLALEPLEAF</sequence>
<proteinExistence type="predicted"/>
<dbReference type="AlphaFoldDB" id="A0A2T4IEZ9"/>
<evidence type="ECO:0000313" key="2">
    <source>
        <dbReference type="Proteomes" id="UP000241193"/>
    </source>
</evidence>
<dbReference type="Proteomes" id="UP000241193">
    <property type="component" value="Unassembled WGS sequence"/>
</dbReference>
<keyword evidence="2" id="KW-1185">Reference proteome</keyword>
<name>A0A2T4IEZ9_9RHOO</name>
<gene>
    <name evidence="1" type="ORF">C8261_10375</name>
</gene>
<organism evidence="1 2">
    <name type="scientific">Pseudothauera lacus</name>
    <dbReference type="NCBI Taxonomy" id="2136175"/>
    <lineage>
        <taxon>Bacteria</taxon>
        <taxon>Pseudomonadati</taxon>
        <taxon>Pseudomonadota</taxon>
        <taxon>Betaproteobacteria</taxon>
        <taxon>Rhodocyclales</taxon>
        <taxon>Zoogloeaceae</taxon>
        <taxon>Pseudothauera</taxon>
    </lineage>
</organism>
<reference evidence="1 2" key="1">
    <citation type="submission" date="2018-03" db="EMBL/GenBank/DDBJ databases">
        <authorList>
            <person name="Keele B.F."/>
        </authorList>
    </citation>
    <scope>NUCLEOTIDE SEQUENCE [LARGE SCALE GENOMIC DNA]</scope>
    <source>
        <strain evidence="1 2">D20</strain>
    </source>
</reference>